<keyword evidence="4" id="KW-1185">Reference proteome</keyword>
<feature type="signal peptide" evidence="2">
    <location>
        <begin position="1"/>
        <end position="21"/>
    </location>
</feature>
<protein>
    <submittedName>
        <fullName evidence="3">Uncharacterized protein</fullName>
    </submittedName>
</protein>
<dbReference type="Proteomes" id="UP000199392">
    <property type="component" value="Unassembled WGS sequence"/>
</dbReference>
<proteinExistence type="predicted"/>
<evidence type="ECO:0000256" key="2">
    <source>
        <dbReference type="SAM" id="SignalP"/>
    </source>
</evidence>
<dbReference type="RefSeq" id="WP_092419682.1">
    <property type="nucleotide sequence ID" value="NZ_FNCL01000001.1"/>
</dbReference>
<feature type="transmembrane region" description="Helical" evidence="1">
    <location>
        <begin position="80"/>
        <end position="102"/>
    </location>
</feature>
<feature type="transmembrane region" description="Helical" evidence="1">
    <location>
        <begin position="122"/>
        <end position="142"/>
    </location>
</feature>
<keyword evidence="1" id="KW-1133">Transmembrane helix</keyword>
<keyword evidence="1" id="KW-0812">Transmembrane</keyword>
<dbReference type="OrthoDB" id="7876484at2"/>
<name>A0A1I6QSM5_9RHOB</name>
<evidence type="ECO:0000313" key="4">
    <source>
        <dbReference type="Proteomes" id="UP000199392"/>
    </source>
</evidence>
<evidence type="ECO:0000256" key="1">
    <source>
        <dbReference type="SAM" id="Phobius"/>
    </source>
</evidence>
<feature type="chain" id="PRO_5011768424" evidence="2">
    <location>
        <begin position="22"/>
        <end position="171"/>
    </location>
</feature>
<accession>A0A1I6QSM5</accession>
<dbReference type="AlphaFoldDB" id="A0A1I6QSM5"/>
<evidence type="ECO:0000313" key="3">
    <source>
        <dbReference type="EMBL" id="SFS55486.1"/>
    </source>
</evidence>
<keyword evidence="2" id="KW-0732">Signal</keyword>
<reference evidence="4" key="1">
    <citation type="submission" date="2016-10" db="EMBL/GenBank/DDBJ databases">
        <authorList>
            <person name="Varghese N."/>
            <person name="Submissions S."/>
        </authorList>
    </citation>
    <scope>NUCLEOTIDE SEQUENCE [LARGE SCALE GENOMIC DNA]</scope>
    <source>
        <strain evidence="4">DSM 26894</strain>
    </source>
</reference>
<gene>
    <name evidence="3" type="ORF">SAMN04488050_102301</name>
</gene>
<keyword evidence="1" id="KW-0472">Membrane</keyword>
<dbReference type="STRING" id="311180.SAMN04488050_102301"/>
<dbReference type="EMBL" id="FOZW01000002">
    <property type="protein sequence ID" value="SFS55486.1"/>
    <property type="molecule type" value="Genomic_DNA"/>
</dbReference>
<sequence length="171" mass="16616">MSGWHLSLLALAALGTLACMAGAGRAQRGAALASLAAMALAMAGGTPGLVLGAGALLALVPLAARGAAPALCAHRAASNLVMALVLGALFVLNGSALCASGAIPLLSAQGLTRLPMPGPDLYLQGAALALALYAAFGLLLSLRAIRARDLARLGEIAPMTLATAGMGVGLA</sequence>
<feature type="transmembrane region" description="Helical" evidence="1">
    <location>
        <begin position="36"/>
        <end position="60"/>
    </location>
</feature>
<organism evidence="3 4">
    <name type="scientific">Alloyangia pacifica</name>
    <dbReference type="NCBI Taxonomy" id="311180"/>
    <lineage>
        <taxon>Bacteria</taxon>
        <taxon>Pseudomonadati</taxon>
        <taxon>Pseudomonadota</taxon>
        <taxon>Alphaproteobacteria</taxon>
        <taxon>Rhodobacterales</taxon>
        <taxon>Roseobacteraceae</taxon>
        <taxon>Alloyangia</taxon>
    </lineage>
</organism>